<accession>A0A445EWA3</accession>
<dbReference type="AlphaFoldDB" id="A0A445EWA3"/>
<gene>
    <name evidence="2" type="ORF">Ahy_A01g004521</name>
</gene>
<reference evidence="2 3" key="1">
    <citation type="submission" date="2019-01" db="EMBL/GenBank/DDBJ databases">
        <title>Sequencing of cultivated peanut Arachis hypogaea provides insights into genome evolution and oil improvement.</title>
        <authorList>
            <person name="Chen X."/>
        </authorList>
    </citation>
    <scope>NUCLEOTIDE SEQUENCE [LARGE SCALE GENOMIC DNA]</scope>
    <source>
        <strain evidence="3">cv. Fuhuasheng</strain>
        <tissue evidence="2">Leaves</tissue>
    </source>
</reference>
<feature type="domain" description="PB1-like" evidence="1">
    <location>
        <begin position="2"/>
        <end position="78"/>
    </location>
</feature>
<dbReference type="Pfam" id="PF26130">
    <property type="entry name" value="PB1-like"/>
    <property type="match status" value="1"/>
</dbReference>
<keyword evidence="3" id="KW-1185">Reference proteome</keyword>
<organism evidence="2 3">
    <name type="scientific">Arachis hypogaea</name>
    <name type="common">Peanut</name>
    <dbReference type="NCBI Taxonomy" id="3818"/>
    <lineage>
        <taxon>Eukaryota</taxon>
        <taxon>Viridiplantae</taxon>
        <taxon>Streptophyta</taxon>
        <taxon>Embryophyta</taxon>
        <taxon>Tracheophyta</taxon>
        <taxon>Spermatophyta</taxon>
        <taxon>Magnoliopsida</taxon>
        <taxon>eudicotyledons</taxon>
        <taxon>Gunneridae</taxon>
        <taxon>Pentapetalae</taxon>
        <taxon>rosids</taxon>
        <taxon>fabids</taxon>
        <taxon>Fabales</taxon>
        <taxon>Fabaceae</taxon>
        <taxon>Papilionoideae</taxon>
        <taxon>50 kb inversion clade</taxon>
        <taxon>dalbergioids sensu lato</taxon>
        <taxon>Dalbergieae</taxon>
        <taxon>Pterocarpus clade</taxon>
        <taxon>Arachis</taxon>
    </lineage>
</organism>
<comment type="caution">
    <text evidence="2">The sequence shown here is derived from an EMBL/GenBank/DDBJ whole genome shotgun (WGS) entry which is preliminary data.</text>
</comment>
<dbReference type="EMBL" id="SDMP01000001">
    <property type="protein sequence ID" value="RYR79705.1"/>
    <property type="molecule type" value="Genomic_DNA"/>
</dbReference>
<protein>
    <recommendedName>
        <fullName evidence="1">PB1-like domain-containing protein</fullName>
    </recommendedName>
</protein>
<sequence>MDDFNVRVHHRGRFCSNKNKTEYINGEVTTVDWCELDRWSVIETYDVVEKFGYITENIGVLWYKDTELGSEGLKLLRVPGDFCYDIGYLDVGSGSKVVEKKCVDVDSGSSNIRQAQNIEVEAQGGGVDMEAQIQGFVDVHLNVEEML</sequence>
<evidence type="ECO:0000259" key="1">
    <source>
        <dbReference type="Pfam" id="PF26130"/>
    </source>
</evidence>
<evidence type="ECO:0000313" key="2">
    <source>
        <dbReference type="EMBL" id="RYR79705.1"/>
    </source>
</evidence>
<evidence type="ECO:0000313" key="3">
    <source>
        <dbReference type="Proteomes" id="UP000289738"/>
    </source>
</evidence>
<proteinExistence type="predicted"/>
<dbReference type="Proteomes" id="UP000289738">
    <property type="component" value="Chromosome A01"/>
</dbReference>
<dbReference type="InterPro" id="IPR058594">
    <property type="entry name" value="PB1-like_dom_pln"/>
</dbReference>
<name>A0A445EWA3_ARAHY</name>